<dbReference type="GO" id="GO:0046872">
    <property type="term" value="F:metal ion binding"/>
    <property type="evidence" value="ECO:0007669"/>
    <property type="project" value="UniProtKB-KW"/>
</dbReference>
<dbReference type="Pfam" id="PF06888">
    <property type="entry name" value="Put_Phosphatase"/>
    <property type="match status" value="1"/>
</dbReference>
<feature type="compositionally biased region" description="Basic and acidic residues" evidence="5">
    <location>
        <begin position="67"/>
        <end position="80"/>
    </location>
</feature>
<proteinExistence type="predicted"/>
<dbReference type="InterPro" id="IPR006384">
    <property type="entry name" value="HAD_hydro_PyrdxlP_Pase-like"/>
</dbReference>
<dbReference type="InterPro" id="IPR016965">
    <property type="entry name" value="Pase_PHOSPHO-typ"/>
</dbReference>
<dbReference type="AlphaFoldDB" id="A0A5J4YWP0"/>
<dbReference type="SUPFAM" id="SSF56784">
    <property type="entry name" value="HAD-like"/>
    <property type="match status" value="1"/>
</dbReference>
<comment type="caution">
    <text evidence="6">The sequence shown here is derived from an EMBL/GenBank/DDBJ whole genome shotgun (WGS) entry which is preliminary data.</text>
</comment>
<dbReference type="NCBIfam" id="TIGR01489">
    <property type="entry name" value="DKMTPPase-SF"/>
    <property type="match status" value="1"/>
</dbReference>
<dbReference type="GO" id="GO:0016791">
    <property type="term" value="F:phosphatase activity"/>
    <property type="evidence" value="ECO:0007669"/>
    <property type="project" value="InterPro"/>
</dbReference>
<evidence type="ECO:0000313" key="6">
    <source>
        <dbReference type="EMBL" id="KAA8495272.1"/>
    </source>
</evidence>
<evidence type="ECO:0000256" key="4">
    <source>
        <dbReference type="ARBA" id="ARBA00022842"/>
    </source>
</evidence>
<evidence type="ECO:0000256" key="3">
    <source>
        <dbReference type="ARBA" id="ARBA00022801"/>
    </source>
</evidence>
<reference evidence="7" key="1">
    <citation type="journal article" date="2019" name="Nat. Commun.">
        <title>Expansion of phycobilisome linker gene families in mesophilic red algae.</title>
        <authorList>
            <person name="Lee J."/>
            <person name="Kim D."/>
            <person name="Bhattacharya D."/>
            <person name="Yoon H.S."/>
        </authorList>
    </citation>
    <scope>NUCLEOTIDE SEQUENCE [LARGE SCALE GENOMIC DNA]</scope>
    <source>
        <strain evidence="7">CCMP 1328</strain>
    </source>
</reference>
<keyword evidence="2" id="KW-0479">Metal-binding</keyword>
<dbReference type="PANTHER" id="PTHR20889:SF12">
    <property type="entry name" value="LP01149P"/>
    <property type="match status" value="1"/>
</dbReference>
<organism evidence="6 7">
    <name type="scientific">Porphyridium purpureum</name>
    <name type="common">Red alga</name>
    <name type="synonym">Porphyridium cruentum</name>
    <dbReference type="NCBI Taxonomy" id="35688"/>
    <lineage>
        <taxon>Eukaryota</taxon>
        <taxon>Rhodophyta</taxon>
        <taxon>Bangiophyceae</taxon>
        <taxon>Porphyridiales</taxon>
        <taxon>Porphyridiaceae</taxon>
        <taxon>Porphyridium</taxon>
    </lineage>
</organism>
<dbReference type="InterPro" id="IPR023214">
    <property type="entry name" value="HAD_sf"/>
</dbReference>
<evidence type="ECO:0000313" key="7">
    <source>
        <dbReference type="Proteomes" id="UP000324585"/>
    </source>
</evidence>
<evidence type="ECO:0000256" key="5">
    <source>
        <dbReference type="SAM" id="MobiDB-lite"/>
    </source>
</evidence>
<sequence>MINEKKNRVDAWSWSWWWWWWPWPQTTRVAARSDDFHEQDITARYQLDSSSLASAGGGSAGEFSRTSPKDQVSEWNRESEQLDAVLAPSLPSETQENASVYDLSEPDSETGRSPRVLDEPVGENSPSGQREGSETECALPVFNKHARPEVSLEEESNCAYEGSPDSAQKHGPYVLIVYDFDDTILDGNSDLVPTKRFYPRLMHFISEQVRNEQPWTDIMNATLRTLHRRGIGAGEICAAVADTPLVPGMQDLLQAARSSSLVAAQAIISDSNSIYINAVLTRNHLQDTVFDRKLIFTNSAQIHDEQLRIQAYADPKTETSFPARCSDCPANLCKGKVLEELLILQEQQLGHRPTVVYIGDGGNDLCPGTRLLACDYLCPRSGFKLAGRLASEPALCRATIVPWTSGSDLLQALTRCNLV</sequence>
<evidence type="ECO:0000256" key="1">
    <source>
        <dbReference type="ARBA" id="ARBA00001946"/>
    </source>
</evidence>
<comment type="cofactor">
    <cofactor evidence="1">
        <name>Mg(2+)</name>
        <dbReference type="ChEBI" id="CHEBI:18420"/>
    </cofactor>
</comment>
<keyword evidence="3" id="KW-0378">Hydrolase</keyword>
<dbReference type="OrthoDB" id="10267182at2759"/>
<name>A0A5J4YWP0_PORPP</name>
<keyword evidence="7" id="KW-1185">Reference proteome</keyword>
<accession>A0A5J4YWP0</accession>
<dbReference type="PANTHER" id="PTHR20889">
    <property type="entry name" value="PHOSPHATASE, ORPHAN 1, 2"/>
    <property type="match status" value="1"/>
</dbReference>
<protein>
    <submittedName>
        <fullName evidence="6">Putative phosphatase phospho2</fullName>
    </submittedName>
</protein>
<gene>
    <name evidence="6" type="ORF">FVE85_1427</name>
</gene>
<feature type="compositionally biased region" description="Basic and acidic residues" evidence="5">
    <location>
        <begin position="109"/>
        <end position="118"/>
    </location>
</feature>
<dbReference type="InterPro" id="IPR036412">
    <property type="entry name" value="HAD-like_sf"/>
</dbReference>
<dbReference type="Gene3D" id="3.40.50.1000">
    <property type="entry name" value="HAD superfamily/HAD-like"/>
    <property type="match status" value="1"/>
</dbReference>
<evidence type="ECO:0000256" key="2">
    <source>
        <dbReference type="ARBA" id="ARBA00022723"/>
    </source>
</evidence>
<feature type="region of interest" description="Disordered" evidence="5">
    <location>
        <begin position="51"/>
        <end position="134"/>
    </location>
</feature>
<dbReference type="Proteomes" id="UP000324585">
    <property type="component" value="Unassembled WGS sequence"/>
</dbReference>
<keyword evidence="4" id="KW-0460">Magnesium</keyword>
<dbReference type="NCBIfam" id="TIGR01488">
    <property type="entry name" value="HAD-SF-IB"/>
    <property type="match status" value="1"/>
</dbReference>
<dbReference type="EMBL" id="VRMN01000003">
    <property type="protein sequence ID" value="KAA8495272.1"/>
    <property type="molecule type" value="Genomic_DNA"/>
</dbReference>